<dbReference type="RefSeq" id="WP_313792763.1">
    <property type="nucleotide sequence ID" value="NZ_CP102453.1"/>
</dbReference>
<reference evidence="1 2" key="1">
    <citation type="submission" date="2022-08" db="EMBL/GenBank/DDBJ databases">
        <title>Aerococcaceae sp. nov isolated from spoiled eye mask.</title>
        <authorList>
            <person name="Zhou G."/>
            <person name="Xie X.-B."/>
            <person name="Shi Q.-S."/>
            <person name="Wang Y.-S."/>
            <person name="Wen X."/>
            <person name="Peng H."/>
            <person name="Yang X.-J."/>
            <person name="Tao H.-B."/>
            <person name="Huang X.-M."/>
        </authorList>
    </citation>
    <scope>NUCLEOTIDE SEQUENCE [LARGE SCALE GENOMIC DNA]</scope>
    <source>
        <strain evidence="2">DM20194951</strain>
    </source>
</reference>
<sequence>MELLKNIMKWIGKAILWVLKFLFDLLKDAIENKDEIIENLETETRNKVKRSVRDMSPEERKKAKENLEAKESFSRVDEIFMEELERRG</sequence>
<dbReference type="EMBL" id="CP102453">
    <property type="protein sequence ID" value="UUX33261.1"/>
    <property type="molecule type" value="Genomic_DNA"/>
</dbReference>
<dbReference type="Proteomes" id="UP001315967">
    <property type="component" value="Chromosome"/>
</dbReference>
<proteinExistence type="predicted"/>
<evidence type="ECO:0000313" key="2">
    <source>
        <dbReference type="Proteomes" id="UP001315967"/>
    </source>
</evidence>
<keyword evidence="2" id="KW-1185">Reference proteome</keyword>
<name>A0ABY5P3J0_9LACT</name>
<evidence type="ECO:0000313" key="1">
    <source>
        <dbReference type="EMBL" id="UUX33261.1"/>
    </source>
</evidence>
<protein>
    <submittedName>
        <fullName evidence="1">Uncharacterized protein</fullName>
    </submittedName>
</protein>
<gene>
    <name evidence="1" type="ORF">NRE15_10140</name>
</gene>
<accession>A0ABY5P3J0</accession>
<organism evidence="1 2">
    <name type="scientific">Fundicoccus culcitae</name>
    <dbReference type="NCBI Taxonomy" id="2969821"/>
    <lineage>
        <taxon>Bacteria</taxon>
        <taxon>Bacillati</taxon>
        <taxon>Bacillota</taxon>
        <taxon>Bacilli</taxon>
        <taxon>Lactobacillales</taxon>
        <taxon>Aerococcaceae</taxon>
        <taxon>Fundicoccus</taxon>
    </lineage>
</organism>